<proteinExistence type="predicted"/>
<dbReference type="AlphaFoldDB" id="A0A914GXR8"/>
<sequence length="156" mass="17843">MMNAFRAEEMDEFYAIAQKLHLIFGEVVVDGLNIAETGIVRIVRDENALYPRIFEVRACSFISHPTYIYESINFCKCPFFTTRVLHEDAAYVCQHLLAMRFSRACNLLKPDRVESAEVMQAVLTAVSKPIEVDPGFKREEEEKMISASQDDLEQGI</sequence>
<keyword evidence="3" id="KW-1185">Reference proteome</keyword>
<evidence type="ECO:0000259" key="2">
    <source>
        <dbReference type="PROSITE" id="PS50966"/>
    </source>
</evidence>
<reference evidence="4" key="1">
    <citation type="submission" date="2022-11" db="UniProtKB">
        <authorList>
            <consortium name="WormBaseParasite"/>
        </authorList>
    </citation>
    <scope>IDENTIFICATION</scope>
</reference>
<dbReference type="GO" id="GO:0008270">
    <property type="term" value="F:zinc ion binding"/>
    <property type="evidence" value="ECO:0007669"/>
    <property type="project" value="UniProtKB-KW"/>
</dbReference>
<keyword evidence="1" id="KW-0863">Zinc-finger</keyword>
<evidence type="ECO:0000313" key="3">
    <source>
        <dbReference type="Proteomes" id="UP000887572"/>
    </source>
</evidence>
<dbReference type="PROSITE" id="PS50966">
    <property type="entry name" value="ZF_SWIM"/>
    <property type="match status" value="1"/>
</dbReference>
<dbReference type="WBParaSite" id="Gr19_v10_g11361.t1">
    <property type="protein sequence ID" value="Gr19_v10_g11361.t1"/>
    <property type="gene ID" value="Gr19_v10_g11361"/>
</dbReference>
<dbReference type="GO" id="GO:0097196">
    <property type="term" value="C:Shu complex"/>
    <property type="evidence" value="ECO:0007669"/>
    <property type="project" value="TreeGrafter"/>
</dbReference>
<keyword evidence="1" id="KW-0479">Metal-binding</keyword>
<dbReference type="Proteomes" id="UP000887572">
    <property type="component" value="Unplaced"/>
</dbReference>
<protein>
    <submittedName>
        <fullName evidence="4">SWIM-type domain-containing protein</fullName>
    </submittedName>
</protein>
<dbReference type="PANTHER" id="PTHR28498">
    <property type="entry name" value="ZINC FINGER SWIM DOMAIN-CONTAINING PROTEIN 7"/>
    <property type="match status" value="1"/>
</dbReference>
<keyword evidence="1" id="KW-0862">Zinc</keyword>
<dbReference type="InterPro" id="IPR007527">
    <property type="entry name" value="Znf_SWIM"/>
</dbReference>
<evidence type="ECO:0000313" key="4">
    <source>
        <dbReference type="WBParaSite" id="Gr19_v10_g11361.t1"/>
    </source>
</evidence>
<organism evidence="3 4">
    <name type="scientific">Globodera rostochiensis</name>
    <name type="common">Golden nematode worm</name>
    <name type="synonym">Heterodera rostochiensis</name>
    <dbReference type="NCBI Taxonomy" id="31243"/>
    <lineage>
        <taxon>Eukaryota</taxon>
        <taxon>Metazoa</taxon>
        <taxon>Ecdysozoa</taxon>
        <taxon>Nematoda</taxon>
        <taxon>Chromadorea</taxon>
        <taxon>Rhabditida</taxon>
        <taxon>Tylenchina</taxon>
        <taxon>Tylenchomorpha</taxon>
        <taxon>Tylenchoidea</taxon>
        <taxon>Heteroderidae</taxon>
        <taxon>Heteroderinae</taxon>
        <taxon>Globodera</taxon>
    </lineage>
</organism>
<evidence type="ECO:0000256" key="1">
    <source>
        <dbReference type="PROSITE-ProRule" id="PRU00325"/>
    </source>
</evidence>
<dbReference type="GO" id="GO:0000724">
    <property type="term" value="P:double-strand break repair via homologous recombination"/>
    <property type="evidence" value="ECO:0007669"/>
    <property type="project" value="TreeGrafter"/>
</dbReference>
<feature type="domain" description="SWIM-type" evidence="2">
    <location>
        <begin position="67"/>
        <end position="104"/>
    </location>
</feature>
<name>A0A914GXR8_GLORO</name>
<accession>A0A914GXR8</accession>
<dbReference type="PANTHER" id="PTHR28498:SF1">
    <property type="entry name" value="ZINC FINGER SWIM DOMAIN-CONTAINING PROTEIN 7"/>
    <property type="match status" value="1"/>
</dbReference>